<name>A0ABP4SSM8_9ACTN</name>
<dbReference type="EMBL" id="BAAAMU010000107">
    <property type="protein sequence ID" value="GAA1676879.1"/>
    <property type="molecule type" value="Genomic_DNA"/>
</dbReference>
<dbReference type="SUPFAM" id="SSF54909">
    <property type="entry name" value="Dimeric alpha+beta barrel"/>
    <property type="match status" value="1"/>
</dbReference>
<dbReference type="InterPro" id="IPR011008">
    <property type="entry name" value="Dimeric_a/b-barrel"/>
</dbReference>
<feature type="domain" description="Stress-response A/B barrel" evidence="1">
    <location>
        <begin position="2"/>
        <end position="91"/>
    </location>
</feature>
<accession>A0ABP4SSM8</accession>
<dbReference type="SMART" id="SM00886">
    <property type="entry name" value="Dabb"/>
    <property type="match status" value="1"/>
</dbReference>
<gene>
    <name evidence="2" type="ORF">GCM10009733_087220</name>
</gene>
<evidence type="ECO:0000313" key="2">
    <source>
        <dbReference type="EMBL" id="GAA1676879.1"/>
    </source>
</evidence>
<reference evidence="3" key="1">
    <citation type="journal article" date="2019" name="Int. J. Syst. Evol. Microbiol.">
        <title>The Global Catalogue of Microorganisms (GCM) 10K type strain sequencing project: providing services to taxonomists for standard genome sequencing and annotation.</title>
        <authorList>
            <consortium name="The Broad Institute Genomics Platform"/>
            <consortium name="The Broad Institute Genome Sequencing Center for Infectious Disease"/>
            <person name="Wu L."/>
            <person name="Ma J."/>
        </authorList>
    </citation>
    <scope>NUCLEOTIDE SEQUENCE [LARGE SCALE GENOMIC DNA]</scope>
    <source>
        <strain evidence="3">JCM 13929</strain>
    </source>
</reference>
<dbReference type="InterPro" id="IPR013097">
    <property type="entry name" value="Dabb"/>
</dbReference>
<protein>
    <submittedName>
        <fullName evidence="2">Dabb family protein</fullName>
    </submittedName>
</protein>
<proteinExistence type="predicted"/>
<dbReference type="Proteomes" id="UP001500064">
    <property type="component" value="Unassembled WGS sequence"/>
</dbReference>
<organism evidence="2 3">
    <name type="scientific">Nonomuraea maheshkhaliensis</name>
    <dbReference type="NCBI Taxonomy" id="419590"/>
    <lineage>
        <taxon>Bacteria</taxon>
        <taxon>Bacillati</taxon>
        <taxon>Actinomycetota</taxon>
        <taxon>Actinomycetes</taxon>
        <taxon>Streptosporangiales</taxon>
        <taxon>Streptosporangiaceae</taxon>
        <taxon>Nonomuraea</taxon>
    </lineage>
</organism>
<evidence type="ECO:0000259" key="1">
    <source>
        <dbReference type="PROSITE" id="PS51502"/>
    </source>
</evidence>
<evidence type="ECO:0000313" key="3">
    <source>
        <dbReference type="Proteomes" id="UP001500064"/>
    </source>
</evidence>
<keyword evidence="3" id="KW-1185">Reference proteome</keyword>
<dbReference type="RefSeq" id="WP_346112801.1">
    <property type="nucleotide sequence ID" value="NZ_BAAAMU010000107.1"/>
</dbReference>
<dbReference type="Gene3D" id="3.30.70.100">
    <property type="match status" value="1"/>
</dbReference>
<dbReference type="Pfam" id="PF07876">
    <property type="entry name" value="Dabb"/>
    <property type="match status" value="1"/>
</dbReference>
<comment type="caution">
    <text evidence="2">The sequence shown here is derived from an EMBL/GenBank/DDBJ whole genome shotgun (WGS) entry which is preliminary data.</text>
</comment>
<dbReference type="PROSITE" id="PS51502">
    <property type="entry name" value="S_R_A_B_BARREL"/>
    <property type="match status" value="1"/>
</dbReference>
<sequence length="162" mass="17781">MIYHQIRVAMKPDAPEEQVQHALDLLRQLGDQLDVVEFFMVGRDFGGDFHYGAMYALKDIDAYRTYMYDRLHRQIDAMGIPLAADMVSLDLTDDPDPEIGDKIAQVRSDRFAGHPELLGLVEGLGSCEGSGVPESDTPDAEGLISNQRVGCGCDRPAGGLAR</sequence>